<dbReference type="GO" id="GO:0016403">
    <property type="term" value="F:dimethylargininase activity"/>
    <property type="evidence" value="ECO:0007669"/>
    <property type="project" value="TreeGrafter"/>
</dbReference>
<evidence type="ECO:0000313" key="5">
    <source>
        <dbReference type="Proteomes" id="UP000625568"/>
    </source>
</evidence>
<feature type="active site" description="Nucleophile" evidence="3">
    <location>
        <position position="247"/>
    </location>
</feature>
<dbReference type="GO" id="GO:0000052">
    <property type="term" value="P:citrulline metabolic process"/>
    <property type="evidence" value="ECO:0007669"/>
    <property type="project" value="TreeGrafter"/>
</dbReference>
<dbReference type="Pfam" id="PF02274">
    <property type="entry name" value="ADI"/>
    <property type="match status" value="1"/>
</dbReference>
<dbReference type="GeneID" id="93130442"/>
<dbReference type="GO" id="GO:0016740">
    <property type="term" value="F:transferase activity"/>
    <property type="evidence" value="ECO:0007669"/>
    <property type="project" value="UniProtKB-KW"/>
</dbReference>
<dbReference type="PANTHER" id="PTHR12737:SF9">
    <property type="entry name" value="DIMETHYLARGININASE"/>
    <property type="match status" value="1"/>
</dbReference>
<comment type="similarity">
    <text evidence="1">Belongs to the DDAH family.</text>
</comment>
<gene>
    <name evidence="4" type="ORF">I6K02_19345</name>
</gene>
<accession>A0A892IBY3</accession>
<dbReference type="GO" id="GO:0006525">
    <property type="term" value="P:arginine metabolic process"/>
    <property type="evidence" value="ECO:0007669"/>
    <property type="project" value="TreeGrafter"/>
</dbReference>
<keyword evidence="2" id="KW-0378">Hydrolase</keyword>
<reference evidence="4 5" key="1">
    <citation type="submission" date="2021-02" db="EMBL/GenBank/DDBJ databases">
        <title>FDA dAtabase for Regulatory Grade micrObial Sequences (FDA-ARGOS): Supporting development and validation of Infectious Disease Dx tests.</title>
        <authorList>
            <person name="Minogue T."/>
            <person name="Wolcott M."/>
            <person name="Wasieloski L."/>
            <person name="Aguilar W."/>
            <person name="Moore D."/>
            <person name="Jaissle J."/>
            <person name="Tallon L."/>
            <person name="Sadzewicz L."/>
            <person name="Zhao X."/>
            <person name="Boylan J."/>
            <person name="Ott S."/>
            <person name="Bowen H."/>
            <person name="Vavikolanu K."/>
            <person name="Mehta A."/>
            <person name="Aluvathingal J."/>
            <person name="Nadendla S."/>
            <person name="Yan Y."/>
            <person name="Sichtig H."/>
        </authorList>
    </citation>
    <scope>NUCLEOTIDE SEQUENCE [LARGE SCALE GENOMIC DNA]</scope>
    <source>
        <strain evidence="4 5">FDAARGOS_1272</strain>
    </source>
</reference>
<dbReference type="RefSeq" id="WP_035975131.1">
    <property type="nucleotide sequence ID" value="NZ_CABVPR010000003.1"/>
</dbReference>
<feature type="active site" description="Proton donor" evidence="3">
    <location>
        <position position="160"/>
    </location>
</feature>
<proteinExistence type="inferred from homology"/>
<dbReference type="PANTHER" id="PTHR12737">
    <property type="entry name" value="DIMETHYLARGININE DIMETHYLAMINOHYDROLASE"/>
    <property type="match status" value="1"/>
</dbReference>
<evidence type="ECO:0000256" key="3">
    <source>
        <dbReference type="PIRSR" id="PIRSR633199-1"/>
    </source>
</evidence>
<organism evidence="4 5">
    <name type="scientific">Burkholderia dolosa</name>
    <dbReference type="NCBI Taxonomy" id="152500"/>
    <lineage>
        <taxon>Bacteria</taxon>
        <taxon>Pseudomonadati</taxon>
        <taxon>Pseudomonadota</taxon>
        <taxon>Betaproteobacteria</taxon>
        <taxon>Burkholderiales</taxon>
        <taxon>Burkholderiaceae</taxon>
        <taxon>Burkholderia</taxon>
        <taxon>Burkholderia cepacia complex</taxon>
    </lineage>
</organism>
<dbReference type="GO" id="GO:0045429">
    <property type="term" value="P:positive regulation of nitric oxide biosynthetic process"/>
    <property type="evidence" value="ECO:0007669"/>
    <property type="project" value="TreeGrafter"/>
</dbReference>
<dbReference type="EMBL" id="CP069483">
    <property type="protein sequence ID" value="QRO80476.1"/>
    <property type="molecule type" value="Genomic_DNA"/>
</dbReference>
<dbReference type="InterPro" id="IPR033199">
    <property type="entry name" value="DDAH-like"/>
</dbReference>
<name>A0A892IBY3_9BURK</name>
<protein>
    <submittedName>
        <fullName evidence="4">Amidinotransferase</fullName>
    </submittedName>
</protein>
<evidence type="ECO:0000256" key="2">
    <source>
        <dbReference type="ARBA" id="ARBA00022801"/>
    </source>
</evidence>
<dbReference type="GO" id="GO:0016597">
    <property type="term" value="F:amino acid binding"/>
    <property type="evidence" value="ECO:0007669"/>
    <property type="project" value="TreeGrafter"/>
</dbReference>
<keyword evidence="4" id="KW-0808">Transferase</keyword>
<dbReference type="SUPFAM" id="SSF55909">
    <property type="entry name" value="Pentein"/>
    <property type="match status" value="1"/>
</dbReference>
<evidence type="ECO:0000256" key="1">
    <source>
        <dbReference type="ARBA" id="ARBA00008532"/>
    </source>
</evidence>
<dbReference type="AlphaFoldDB" id="A0A892IBY3"/>
<dbReference type="Proteomes" id="UP000625568">
    <property type="component" value="Chromosome 2"/>
</dbReference>
<dbReference type="Gene3D" id="3.75.10.10">
    <property type="entry name" value="L-arginine/glycine Amidinotransferase, Chain A"/>
    <property type="match status" value="1"/>
</dbReference>
<sequence>MQFTRAIVRRPAPSCGAGLTTATLGAPDYRKTLAQFDAYCDALTALGVEVTELPPLHDFPDAHFVEDVAVVTPEFAVITRPGAPARRGETVHVEAALAAHRDLLPMRAGRLDGGDVMLTGKRFHVGLSTRTDADGIAAFESLVSRYGYSVVAVPIAAGLHLKSAVNALDDDTLLVADALAAHPAFAGFRRIAVAQEDEYAANTLRVNGALIAPAGYPRVHDALASLGLPLHVIDIGEFRKMDGALTCLSLRF</sequence>
<keyword evidence="5" id="KW-1185">Reference proteome</keyword>
<evidence type="ECO:0000313" key="4">
    <source>
        <dbReference type="EMBL" id="QRO80476.1"/>
    </source>
</evidence>